<feature type="transmembrane region" description="Helical" evidence="10">
    <location>
        <begin position="645"/>
        <end position="667"/>
    </location>
</feature>
<dbReference type="AlphaFoldDB" id="A0A8S3UJ73"/>
<keyword evidence="7 10" id="KW-1133">Transmembrane helix</keyword>
<evidence type="ECO:0000313" key="13">
    <source>
        <dbReference type="Proteomes" id="UP000683360"/>
    </source>
</evidence>
<dbReference type="EMBL" id="CAJPWZ010002768">
    <property type="protein sequence ID" value="CAG2245344.1"/>
    <property type="molecule type" value="Genomic_DNA"/>
</dbReference>
<dbReference type="Pfam" id="PF01061">
    <property type="entry name" value="ABC2_membrane"/>
    <property type="match status" value="1"/>
</dbReference>
<keyword evidence="4 10" id="KW-0812">Transmembrane</keyword>
<dbReference type="InterPro" id="IPR027417">
    <property type="entry name" value="P-loop_NTPase"/>
</dbReference>
<keyword evidence="5" id="KW-0547">Nucleotide-binding</keyword>
<keyword evidence="13" id="KW-1185">Reference proteome</keyword>
<comment type="subcellular location">
    <subcellularLocation>
        <location evidence="1">Membrane</location>
        <topology evidence="1">Multi-pass membrane protein</topology>
    </subcellularLocation>
</comment>
<dbReference type="InterPro" id="IPR003593">
    <property type="entry name" value="AAA+_ATPase"/>
</dbReference>
<evidence type="ECO:0000256" key="10">
    <source>
        <dbReference type="SAM" id="Phobius"/>
    </source>
</evidence>
<evidence type="ECO:0000256" key="9">
    <source>
        <dbReference type="SAM" id="MobiDB-lite"/>
    </source>
</evidence>
<dbReference type="SMART" id="SM00382">
    <property type="entry name" value="AAA"/>
    <property type="match status" value="1"/>
</dbReference>
<evidence type="ECO:0000256" key="3">
    <source>
        <dbReference type="ARBA" id="ARBA00022448"/>
    </source>
</evidence>
<evidence type="ECO:0000256" key="6">
    <source>
        <dbReference type="ARBA" id="ARBA00022840"/>
    </source>
</evidence>
<keyword evidence="3" id="KW-0813">Transport</keyword>
<dbReference type="GO" id="GO:0005524">
    <property type="term" value="F:ATP binding"/>
    <property type="evidence" value="ECO:0007669"/>
    <property type="project" value="UniProtKB-KW"/>
</dbReference>
<evidence type="ECO:0000259" key="11">
    <source>
        <dbReference type="PROSITE" id="PS50893"/>
    </source>
</evidence>
<dbReference type="FunFam" id="3.40.50.300:FF:001276">
    <property type="entry name" value="Uncharacterized protein, isoform A"/>
    <property type="match status" value="1"/>
</dbReference>
<gene>
    <name evidence="12" type="ORF">MEDL_57390</name>
</gene>
<dbReference type="PROSITE" id="PS50893">
    <property type="entry name" value="ABC_TRANSPORTER_2"/>
    <property type="match status" value="1"/>
</dbReference>
<evidence type="ECO:0000256" key="1">
    <source>
        <dbReference type="ARBA" id="ARBA00004141"/>
    </source>
</evidence>
<feature type="domain" description="ABC transporter" evidence="11">
    <location>
        <begin position="58"/>
        <end position="295"/>
    </location>
</feature>
<feature type="transmembrane region" description="Helical" evidence="10">
    <location>
        <begin position="556"/>
        <end position="575"/>
    </location>
</feature>
<dbReference type="OrthoDB" id="66620at2759"/>
<dbReference type="Proteomes" id="UP000683360">
    <property type="component" value="Unassembled WGS sequence"/>
</dbReference>
<evidence type="ECO:0000256" key="2">
    <source>
        <dbReference type="ARBA" id="ARBA00005814"/>
    </source>
</evidence>
<evidence type="ECO:0000256" key="4">
    <source>
        <dbReference type="ARBA" id="ARBA00022692"/>
    </source>
</evidence>
<accession>A0A8S3UJ73</accession>
<proteinExistence type="inferred from homology"/>
<feature type="region of interest" description="Disordered" evidence="9">
    <location>
        <begin position="335"/>
        <end position="354"/>
    </location>
</feature>
<dbReference type="InterPro" id="IPR017871">
    <property type="entry name" value="ABC_transporter-like_CS"/>
</dbReference>
<dbReference type="GO" id="GO:0016887">
    <property type="term" value="F:ATP hydrolysis activity"/>
    <property type="evidence" value="ECO:0007669"/>
    <property type="project" value="InterPro"/>
</dbReference>
<keyword evidence="6" id="KW-0067">ATP-binding</keyword>
<dbReference type="InterPro" id="IPR050352">
    <property type="entry name" value="ABCG_transporters"/>
</dbReference>
<evidence type="ECO:0000256" key="7">
    <source>
        <dbReference type="ARBA" id="ARBA00022989"/>
    </source>
</evidence>
<feature type="transmembrane region" description="Helical" evidence="10">
    <location>
        <begin position="491"/>
        <end position="517"/>
    </location>
</feature>
<dbReference type="PROSITE" id="PS00211">
    <property type="entry name" value="ABC_TRANSPORTER_1"/>
    <property type="match status" value="1"/>
</dbReference>
<dbReference type="PANTHER" id="PTHR48041:SF63">
    <property type="entry name" value="EARLY GENE AT 23, ISOFORM C"/>
    <property type="match status" value="1"/>
</dbReference>
<comment type="caution">
    <text evidence="12">The sequence shown here is derived from an EMBL/GenBank/DDBJ whole genome shotgun (WGS) entry which is preliminary data.</text>
</comment>
<feature type="transmembrane region" description="Helical" evidence="10">
    <location>
        <begin position="448"/>
        <end position="470"/>
    </location>
</feature>
<dbReference type="Gene3D" id="3.40.50.300">
    <property type="entry name" value="P-loop containing nucleotide triphosphate hydrolases"/>
    <property type="match status" value="1"/>
</dbReference>
<dbReference type="InterPro" id="IPR013525">
    <property type="entry name" value="ABC2_TM"/>
</dbReference>
<evidence type="ECO:0000256" key="5">
    <source>
        <dbReference type="ARBA" id="ARBA00022741"/>
    </source>
</evidence>
<dbReference type="SUPFAM" id="SSF52540">
    <property type="entry name" value="P-loop containing nucleoside triphosphate hydrolases"/>
    <property type="match status" value="1"/>
</dbReference>
<dbReference type="GO" id="GO:0140359">
    <property type="term" value="F:ABC-type transporter activity"/>
    <property type="evidence" value="ECO:0007669"/>
    <property type="project" value="InterPro"/>
</dbReference>
<evidence type="ECO:0000313" key="12">
    <source>
        <dbReference type="EMBL" id="CAG2245344.1"/>
    </source>
</evidence>
<reference evidence="12" key="1">
    <citation type="submission" date="2021-03" db="EMBL/GenBank/DDBJ databases">
        <authorList>
            <person name="Bekaert M."/>
        </authorList>
    </citation>
    <scope>NUCLEOTIDE SEQUENCE</scope>
</reference>
<evidence type="ECO:0000256" key="8">
    <source>
        <dbReference type="ARBA" id="ARBA00023136"/>
    </source>
</evidence>
<feature type="transmembrane region" description="Helical" evidence="10">
    <location>
        <begin position="523"/>
        <end position="544"/>
    </location>
</feature>
<comment type="similarity">
    <text evidence="2">Belongs to the ABC transporter superfamily. ABCG family. Eye pigment precursor importer (TC 3.A.1.204) subfamily.</text>
</comment>
<organism evidence="12 13">
    <name type="scientific">Mytilus edulis</name>
    <name type="common">Blue mussel</name>
    <dbReference type="NCBI Taxonomy" id="6550"/>
    <lineage>
        <taxon>Eukaryota</taxon>
        <taxon>Metazoa</taxon>
        <taxon>Spiralia</taxon>
        <taxon>Lophotrochozoa</taxon>
        <taxon>Mollusca</taxon>
        <taxon>Bivalvia</taxon>
        <taxon>Autobranchia</taxon>
        <taxon>Pteriomorphia</taxon>
        <taxon>Mytilida</taxon>
        <taxon>Mytiloidea</taxon>
        <taxon>Mytilidae</taxon>
        <taxon>Mytilinae</taxon>
        <taxon>Mytilus</taxon>
    </lineage>
</organism>
<name>A0A8S3UJ73_MYTED</name>
<dbReference type="GO" id="GO:0005886">
    <property type="term" value="C:plasma membrane"/>
    <property type="evidence" value="ECO:0007669"/>
    <property type="project" value="TreeGrafter"/>
</dbReference>
<dbReference type="PANTHER" id="PTHR48041">
    <property type="entry name" value="ABC TRANSPORTER G FAMILY MEMBER 28"/>
    <property type="match status" value="1"/>
</dbReference>
<feature type="transmembrane region" description="Helical" evidence="10">
    <location>
        <begin position="418"/>
        <end position="436"/>
    </location>
</feature>
<sequence length="671" mass="75389">MFPFVNDHKRLLDTTDELHQVQVDLQNLKVNMVSIQSQVKSTTSDYREMKTKASTSQLVVRNLVVSVKTKHILYGVNTGAQSGDLLAIMGPTGSGKTTLLNTIAGRVQSTSGEITINGQYFNKHLRRRLGYVLQDDVFMPSLTLYETLYFTAMIRIAESVSVKDKQTRIDDIVKALDLKKCLHTVIGDFFVRGLSGGEKKRANIACEFLTDPDIMLIDEPTSGLDSTTAHNLMTQLKDYATQYNKTIIATIHQPSSQVYHLFSKLLLLMDGKVAYFGIASDALNYFERIGMTCAIHFNPADFLLALLSRDDETSKKILEEADRNKKFEIVCRQSPLSNGQNGHSNHSYTNTSDTDVSKAGLNTNGSAVSFDNICAVGIDTEETSVHSHHTWPTSFWMQYRMLTWRQFRQSKGLILHKYEVIQSLLLATLAGILYFQTDYSYRTLRDKMGTIFFSVTYWGFNCIVATVTGFPAERGVIKKEREAGAYRLSAYYAAKITSDLPLILITPVLFYCIIYWMSAIGDGVLFAIFVGVNLLFCTVAQSIGHIIGTAITDMKLSFTTVSSYMLFSLLFSGFFNTHLPDWIKWAKYLSIVHYAFGCLNILSTEGMPVLWCNTTAIELYPSCTANTTFVTISDVLKDSGIDCPYFCYIATLGILFIVLRVLGYYAMKWKR</sequence>
<dbReference type="InterPro" id="IPR003439">
    <property type="entry name" value="ABC_transporter-like_ATP-bd"/>
</dbReference>
<dbReference type="Pfam" id="PF00005">
    <property type="entry name" value="ABC_tran"/>
    <property type="match status" value="1"/>
</dbReference>
<protein>
    <submittedName>
        <fullName evidence="12">ABC transporter G family member 24,ABC transporter G family member 1,ABC transporter G family member 18</fullName>
    </submittedName>
</protein>
<keyword evidence="8 10" id="KW-0472">Membrane</keyword>